<dbReference type="SUPFAM" id="SSF50978">
    <property type="entry name" value="WD40 repeat-like"/>
    <property type="match status" value="1"/>
</dbReference>
<evidence type="ECO:0000256" key="1">
    <source>
        <dbReference type="ARBA" id="ARBA00006445"/>
    </source>
</evidence>
<feature type="domain" description="CDC20/Fizzy WD40" evidence="6">
    <location>
        <begin position="193"/>
        <end position="456"/>
    </location>
</feature>
<dbReference type="EMBL" id="VWYJ01001906">
    <property type="protein sequence ID" value="NXQ93545.1"/>
    <property type="molecule type" value="Genomic_DNA"/>
</dbReference>
<dbReference type="PANTHER" id="PTHR19918">
    <property type="entry name" value="CELL DIVISION CYCLE 20 CDC20 FIZZY -RELATED"/>
    <property type="match status" value="1"/>
</dbReference>
<dbReference type="Proteomes" id="UP000539599">
    <property type="component" value="Unassembled WGS sequence"/>
</dbReference>
<evidence type="ECO:0000259" key="6">
    <source>
        <dbReference type="Pfam" id="PF24807"/>
    </source>
</evidence>
<feature type="compositionally biased region" description="Basic and acidic residues" evidence="5">
    <location>
        <begin position="1"/>
        <end position="12"/>
    </location>
</feature>
<sequence length="459" mass="50026">MGKDPKRSREQSLQKAAEVPVSERTTYSRFKSSIQRKLAARAPVASSPIVTRWQQLHAGGAAAEARRAGCPADLCASGGPQLFSTPGRSPVTPQVPKKVSIMKADVTLPSSHAAAGLEGRNNSRAEMEKKQKCPQLPVVQEAGYSLAGSGDVKVCENTNCIWKGCREGTQNEFRAVTTMQPSIPLEPEVRLHITGLRNDYYLNILDWSLENLIAIAVGPAAHIWNGGTLQAIGNIDLNSNSKYISSLAWIKEGTCLAVGTSDGEVQLWDIETKKRLRNMFGHLSVVGALSWNHYILSSGSRLGSIHHHDVRVAQHHVGTLCQNKESICSLKWSLTTQLLASGSSDGILNIWPSDPGVKLQSQPLKTIPHSSAVKAMNWCPWQSKVLATGGGMKDGILRVWDINCEKIIQSAATDSQICSLLWLPKTSELMTGQGLPGNQMKIWKYPMLTNSSELYGKYL</sequence>
<dbReference type="AlphaFoldDB" id="A0A7L2H5J9"/>
<dbReference type="GO" id="GO:1990757">
    <property type="term" value="F:ubiquitin ligase activator activity"/>
    <property type="evidence" value="ECO:0007669"/>
    <property type="project" value="TreeGrafter"/>
</dbReference>
<dbReference type="SMART" id="SM00320">
    <property type="entry name" value="WD40"/>
    <property type="match status" value="4"/>
</dbReference>
<feature type="region of interest" description="Disordered" evidence="5">
    <location>
        <begin position="1"/>
        <end position="27"/>
    </location>
</feature>
<dbReference type="InterPro" id="IPR015943">
    <property type="entry name" value="WD40/YVTN_repeat-like_dom_sf"/>
</dbReference>
<dbReference type="InterPro" id="IPR001680">
    <property type="entry name" value="WD40_rpt"/>
</dbReference>
<dbReference type="Pfam" id="PF24807">
    <property type="entry name" value="WD40_CDC20-Fz"/>
    <property type="match status" value="1"/>
</dbReference>
<dbReference type="GO" id="GO:0005680">
    <property type="term" value="C:anaphase-promoting complex"/>
    <property type="evidence" value="ECO:0007669"/>
    <property type="project" value="TreeGrafter"/>
</dbReference>
<gene>
    <name evidence="7" type="primary">Cdc20b</name>
    <name evidence="7" type="ORF">SAGSER_R02306</name>
</gene>
<dbReference type="GO" id="GO:0010997">
    <property type="term" value="F:anaphase-promoting complex binding"/>
    <property type="evidence" value="ECO:0007669"/>
    <property type="project" value="InterPro"/>
</dbReference>
<dbReference type="InterPro" id="IPR036322">
    <property type="entry name" value="WD40_repeat_dom_sf"/>
</dbReference>
<feature type="non-terminal residue" evidence="7">
    <location>
        <position position="1"/>
    </location>
</feature>
<evidence type="ECO:0000256" key="2">
    <source>
        <dbReference type="ARBA" id="ARBA00022574"/>
    </source>
</evidence>
<comment type="caution">
    <text evidence="7">The sequence shown here is derived from an EMBL/GenBank/DDBJ whole genome shotgun (WGS) entry which is preliminary data.</text>
</comment>
<comment type="similarity">
    <text evidence="1">Belongs to the WD repeat CDC20/Fizzy family.</text>
</comment>
<dbReference type="GO" id="GO:1905786">
    <property type="term" value="P:positive regulation of anaphase-promoting complex-dependent catabolic process"/>
    <property type="evidence" value="ECO:0007669"/>
    <property type="project" value="TreeGrafter"/>
</dbReference>
<evidence type="ECO:0000256" key="4">
    <source>
        <dbReference type="PROSITE-ProRule" id="PRU00221"/>
    </source>
</evidence>
<dbReference type="PROSITE" id="PS50294">
    <property type="entry name" value="WD_REPEATS_REGION"/>
    <property type="match status" value="1"/>
</dbReference>
<feature type="repeat" description="WD" evidence="4">
    <location>
        <begin position="320"/>
        <end position="351"/>
    </location>
</feature>
<dbReference type="PROSITE" id="PS50082">
    <property type="entry name" value="WD_REPEATS_2"/>
    <property type="match status" value="2"/>
</dbReference>
<accession>A0A7L2H5J9</accession>
<dbReference type="GO" id="GO:0031145">
    <property type="term" value="P:anaphase-promoting complex-dependent catabolic process"/>
    <property type="evidence" value="ECO:0007669"/>
    <property type="project" value="TreeGrafter"/>
</dbReference>
<organism evidence="7 8">
    <name type="scientific">Sagittarius serpentarius</name>
    <name type="common">Secretary bird</name>
    <dbReference type="NCBI Taxonomy" id="56258"/>
    <lineage>
        <taxon>Eukaryota</taxon>
        <taxon>Metazoa</taxon>
        <taxon>Chordata</taxon>
        <taxon>Craniata</taxon>
        <taxon>Vertebrata</taxon>
        <taxon>Euteleostomi</taxon>
        <taxon>Archelosauria</taxon>
        <taxon>Archosauria</taxon>
        <taxon>Dinosauria</taxon>
        <taxon>Saurischia</taxon>
        <taxon>Theropoda</taxon>
        <taxon>Coelurosauria</taxon>
        <taxon>Aves</taxon>
        <taxon>Neognathae</taxon>
        <taxon>Neoaves</taxon>
        <taxon>Telluraves</taxon>
        <taxon>Accipitrimorphae</taxon>
        <taxon>Accipitriformes</taxon>
        <taxon>Sagittariidae</taxon>
        <taxon>Sagittarius</taxon>
    </lineage>
</organism>
<protein>
    <submittedName>
        <fullName evidence="7">CD20B protein</fullName>
    </submittedName>
</protein>
<evidence type="ECO:0000313" key="8">
    <source>
        <dbReference type="Proteomes" id="UP000539599"/>
    </source>
</evidence>
<dbReference type="Gene3D" id="2.130.10.10">
    <property type="entry name" value="YVTN repeat-like/Quinoprotein amine dehydrogenase"/>
    <property type="match status" value="1"/>
</dbReference>
<feature type="non-terminal residue" evidence="7">
    <location>
        <position position="459"/>
    </location>
</feature>
<evidence type="ECO:0000313" key="7">
    <source>
        <dbReference type="EMBL" id="NXQ93545.1"/>
    </source>
</evidence>
<name>A0A7L2H5J9_SAGSE</name>
<keyword evidence="8" id="KW-1185">Reference proteome</keyword>
<evidence type="ECO:0000256" key="5">
    <source>
        <dbReference type="SAM" id="MobiDB-lite"/>
    </source>
</evidence>
<keyword evidence="3" id="KW-0677">Repeat</keyword>
<reference evidence="7 8" key="1">
    <citation type="submission" date="2019-09" db="EMBL/GenBank/DDBJ databases">
        <title>Bird 10,000 Genomes (B10K) Project - Family phase.</title>
        <authorList>
            <person name="Zhang G."/>
        </authorList>
    </citation>
    <scope>NUCLEOTIDE SEQUENCE [LARGE SCALE GENOMIC DNA]</scope>
    <source>
        <strain evidence="7">B10K-DU-011-38</strain>
        <tissue evidence="7">Muscle</tissue>
    </source>
</reference>
<feature type="repeat" description="WD" evidence="4">
    <location>
        <begin position="237"/>
        <end position="278"/>
    </location>
</feature>
<dbReference type="InterPro" id="IPR056150">
    <property type="entry name" value="WD40_CDC20-Fz"/>
</dbReference>
<evidence type="ECO:0000256" key="3">
    <source>
        <dbReference type="ARBA" id="ARBA00022737"/>
    </source>
</evidence>
<proteinExistence type="inferred from homology"/>
<keyword evidence="2 4" id="KW-0853">WD repeat</keyword>
<dbReference type="InterPro" id="IPR033010">
    <property type="entry name" value="Cdc20/Fizzy"/>
</dbReference>
<dbReference type="PANTHER" id="PTHR19918:SF4">
    <property type="entry name" value="CELL DIVISION CYCLE PROTEIN 20 HOMOLOG B"/>
    <property type="match status" value="1"/>
</dbReference>